<dbReference type="AlphaFoldDB" id="A0A3A1NKY9"/>
<dbReference type="RefSeq" id="WP_119648118.1">
    <property type="nucleotide sequence ID" value="NZ_QXFI01000031.1"/>
</dbReference>
<evidence type="ECO:0000313" key="2">
    <source>
        <dbReference type="EMBL" id="TXJ92724.1"/>
    </source>
</evidence>
<comment type="caution">
    <text evidence="1">The sequence shown here is derived from an EMBL/GenBank/DDBJ whole genome shotgun (WGS) entry which is preliminary data.</text>
</comment>
<dbReference type="Gene3D" id="3.30.420.60">
    <property type="entry name" value="eRF1 domain 2"/>
    <property type="match status" value="1"/>
</dbReference>
<evidence type="ECO:0000313" key="1">
    <source>
        <dbReference type="EMBL" id="RIV43387.1"/>
    </source>
</evidence>
<dbReference type="SUPFAM" id="SSF53137">
    <property type="entry name" value="Translational machinery components"/>
    <property type="match status" value="1"/>
</dbReference>
<keyword evidence="4" id="KW-1185">Reference proteome</keyword>
<dbReference type="OrthoDB" id="594984at2"/>
<proteinExistence type="predicted"/>
<evidence type="ECO:0008006" key="5">
    <source>
        <dbReference type="Google" id="ProtNLM"/>
    </source>
</evidence>
<reference evidence="2 4" key="2">
    <citation type="submission" date="2019-07" db="EMBL/GenBank/DDBJ databases">
        <title>Draft genome of two Muricauda strains isolated from deep sea.</title>
        <authorList>
            <person name="Sun C."/>
        </authorList>
    </citation>
    <scope>NUCLEOTIDE SEQUENCE [LARGE SCALE GENOMIC DNA]</scope>
    <source>
        <strain evidence="2 4">72</strain>
    </source>
</reference>
<accession>A0A3A1NKY9</accession>
<dbReference type="InterPro" id="IPR042226">
    <property type="entry name" value="eFR1_2_sf"/>
</dbReference>
<reference evidence="1 3" key="1">
    <citation type="submission" date="2018-08" db="EMBL/GenBank/DDBJ databases">
        <title>Proposal of Muricauda 72 sp.nov. and Muricauda NH166 sp.nov., isolated from seawater.</title>
        <authorList>
            <person name="Cheng H."/>
            <person name="Wu Y.-H."/>
            <person name="Guo L.-L."/>
            <person name="Xu X.-W."/>
        </authorList>
    </citation>
    <scope>NUCLEOTIDE SEQUENCE [LARGE SCALE GENOMIC DNA]</scope>
    <source>
        <strain evidence="1 3">72</strain>
    </source>
</reference>
<evidence type="ECO:0000313" key="4">
    <source>
        <dbReference type="Proteomes" id="UP000321621"/>
    </source>
</evidence>
<dbReference type="Proteomes" id="UP000321621">
    <property type="component" value="Unassembled WGS sequence"/>
</dbReference>
<dbReference type="EMBL" id="QXFI01000031">
    <property type="protein sequence ID" value="RIV43387.1"/>
    <property type="molecule type" value="Genomic_DNA"/>
</dbReference>
<protein>
    <recommendedName>
        <fullName evidence="5">Host attachment protein</fullName>
    </recommendedName>
</protein>
<name>A0A3A1NKY9_9FLAO</name>
<dbReference type="Proteomes" id="UP000266691">
    <property type="component" value="Unassembled WGS sequence"/>
</dbReference>
<evidence type="ECO:0000313" key="3">
    <source>
        <dbReference type="Proteomes" id="UP000266691"/>
    </source>
</evidence>
<dbReference type="EMBL" id="VNWK01000031">
    <property type="protein sequence ID" value="TXJ92724.1"/>
    <property type="molecule type" value="Genomic_DNA"/>
</dbReference>
<organism evidence="1 3">
    <name type="scientific">Flagellimonas pelagia</name>
    <dbReference type="NCBI Taxonomy" id="2306998"/>
    <lineage>
        <taxon>Bacteria</taxon>
        <taxon>Pseudomonadati</taxon>
        <taxon>Bacteroidota</taxon>
        <taxon>Flavobacteriia</taxon>
        <taxon>Flavobacteriales</taxon>
        <taxon>Flavobacteriaceae</taxon>
        <taxon>Flagellimonas</taxon>
    </lineage>
</organism>
<sequence length="143" mass="16472">MKKVGIWLDKKEAMGVVLEHGKEKFFNIDSELDFFNPKGGSRSKTKWGPQDVVQDSKYLEREKHQLKNYFDKIAETVQDADQLAIFGPAEAPEKFMAELEDNYPELAQKVTVSEKSDSITKNQFKAMVKQTFGMDDRYPEKSI</sequence>
<gene>
    <name evidence="1" type="ORF">D2V05_13265</name>
    <name evidence="2" type="ORF">FQ017_13135</name>
</gene>